<reference evidence="2" key="1">
    <citation type="submission" date="2021-02" db="EMBL/GenBank/DDBJ databases">
        <authorList>
            <person name="Nowell W R."/>
        </authorList>
    </citation>
    <scope>NUCLEOTIDE SEQUENCE</scope>
</reference>
<protein>
    <submittedName>
        <fullName evidence="2">Uncharacterized protein</fullName>
    </submittedName>
</protein>
<evidence type="ECO:0000313" key="2">
    <source>
        <dbReference type="EMBL" id="CAF4052922.1"/>
    </source>
</evidence>
<name>A0A8S2PHG5_9BILA</name>
<sequence>YLITLINSKMITQKPNWSFYPGAQVTMEQRLLDFVRAGLNTGETFRELRVPDKK</sequence>
<dbReference type="AlphaFoldDB" id="A0A8S2PHG5"/>
<comment type="caution">
    <text evidence="2">The sequence shown here is derived from an EMBL/GenBank/DDBJ whole genome shotgun (WGS) entry which is preliminary data.</text>
</comment>
<dbReference type="EMBL" id="CAJNOK010016446">
    <property type="protein sequence ID" value="CAF1245549.1"/>
    <property type="molecule type" value="Genomic_DNA"/>
</dbReference>
<evidence type="ECO:0000313" key="3">
    <source>
        <dbReference type="Proteomes" id="UP000682733"/>
    </source>
</evidence>
<dbReference type="Proteomes" id="UP000682733">
    <property type="component" value="Unassembled WGS sequence"/>
</dbReference>
<proteinExistence type="predicted"/>
<organism evidence="2 3">
    <name type="scientific">Didymodactylos carnosus</name>
    <dbReference type="NCBI Taxonomy" id="1234261"/>
    <lineage>
        <taxon>Eukaryota</taxon>
        <taxon>Metazoa</taxon>
        <taxon>Spiralia</taxon>
        <taxon>Gnathifera</taxon>
        <taxon>Rotifera</taxon>
        <taxon>Eurotatoria</taxon>
        <taxon>Bdelloidea</taxon>
        <taxon>Philodinida</taxon>
        <taxon>Philodinidae</taxon>
        <taxon>Didymodactylos</taxon>
    </lineage>
</organism>
<gene>
    <name evidence="1" type="ORF">OVA965_LOCUS26030</name>
    <name evidence="2" type="ORF">TMI583_LOCUS26756</name>
</gene>
<feature type="non-terminal residue" evidence="2">
    <location>
        <position position="1"/>
    </location>
</feature>
<dbReference type="Proteomes" id="UP000677228">
    <property type="component" value="Unassembled WGS sequence"/>
</dbReference>
<evidence type="ECO:0000313" key="1">
    <source>
        <dbReference type="EMBL" id="CAF1245549.1"/>
    </source>
</evidence>
<accession>A0A8S2PHG5</accession>
<dbReference type="EMBL" id="CAJOBA010037990">
    <property type="protein sequence ID" value="CAF4052922.1"/>
    <property type="molecule type" value="Genomic_DNA"/>
</dbReference>